<dbReference type="InterPro" id="IPR013324">
    <property type="entry name" value="RNA_pol_sigma_r3/r4-like"/>
</dbReference>
<dbReference type="SUPFAM" id="SSF88659">
    <property type="entry name" value="Sigma3 and sigma4 domains of RNA polymerase sigma factors"/>
    <property type="match status" value="1"/>
</dbReference>
<dbReference type="RefSeq" id="WP_064027917.1">
    <property type="nucleotide sequence ID" value="NZ_LUUL01000084.1"/>
</dbReference>
<dbReference type="PANTHER" id="PTHR43133:SF63">
    <property type="entry name" value="RNA POLYMERASE SIGMA FACTOR FECI-RELATED"/>
    <property type="match status" value="1"/>
</dbReference>
<keyword evidence="2" id="KW-0805">Transcription regulation</keyword>
<dbReference type="Pfam" id="PF08281">
    <property type="entry name" value="Sigma70_r4_2"/>
    <property type="match status" value="1"/>
</dbReference>
<dbReference type="GO" id="GO:0003677">
    <property type="term" value="F:DNA binding"/>
    <property type="evidence" value="ECO:0007669"/>
    <property type="project" value="InterPro"/>
</dbReference>
<keyword evidence="4" id="KW-0804">Transcription</keyword>
<evidence type="ECO:0000256" key="1">
    <source>
        <dbReference type="ARBA" id="ARBA00010641"/>
    </source>
</evidence>
<feature type="domain" description="RNA polymerase sigma factor 70 region 4 type 2" evidence="6">
    <location>
        <begin position="114"/>
        <end position="155"/>
    </location>
</feature>
<evidence type="ECO:0008006" key="9">
    <source>
        <dbReference type="Google" id="ProtNLM"/>
    </source>
</evidence>
<evidence type="ECO:0000259" key="5">
    <source>
        <dbReference type="Pfam" id="PF04542"/>
    </source>
</evidence>
<sequence>MTSNYPPLTAAFLRHQTELRQFLVRWVNCSDTANDLLHDTFLHIADYPAQRQIANSRAFLYRVAGNLALDYLRGQARRQTRDGENLDDEWLCPSPPPERCVQGWQQWQAVEIWLRGLPLANRQTLCLHRLHGKTHRQIAAELRVSERHVEYLLSRTGQWLVETELSDGC</sequence>
<dbReference type="InterPro" id="IPR007627">
    <property type="entry name" value="RNA_pol_sigma70_r2"/>
</dbReference>
<dbReference type="GO" id="GO:0006352">
    <property type="term" value="P:DNA-templated transcription initiation"/>
    <property type="evidence" value="ECO:0007669"/>
    <property type="project" value="InterPro"/>
</dbReference>
<keyword evidence="8" id="KW-1185">Reference proteome</keyword>
<feature type="domain" description="RNA polymerase sigma-70 region 2" evidence="5">
    <location>
        <begin position="12"/>
        <end position="78"/>
    </location>
</feature>
<dbReference type="InterPro" id="IPR014284">
    <property type="entry name" value="RNA_pol_sigma-70_dom"/>
</dbReference>
<organism evidence="7 8">
    <name type="scientific">Methylomonas koyamae</name>
    <dbReference type="NCBI Taxonomy" id="702114"/>
    <lineage>
        <taxon>Bacteria</taxon>
        <taxon>Pseudomonadati</taxon>
        <taxon>Pseudomonadota</taxon>
        <taxon>Gammaproteobacteria</taxon>
        <taxon>Methylococcales</taxon>
        <taxon>Methylococcaceae</taxon>
        <taxon>Methylomonas</taxon>
    </lineage>
</organism>
<dbReference type="InterPro" id="IPR039425">
    <property type="entry name" value="RNA_pol_sigma-70-like"/>
</dbReference>
<evidence type="ECO:0000256" key="3">
    <source>
        <dbReference type="ARBA" id="ARBA00023082"/>
    </source>
</evidence>
<evidence type="ECO:0000313" key="8">
    <source>
        <dbReference type="Proteomes" id="UP000077734"/>
    </source>
</evidence>
<protein>
    <recommendedName>
        <fullName evidence="9">RNA polymerase subunit sigma-24</fullName>
    </recommendedName>
</protein>
<dbReference type="Pfam" id="PF04542">
    <property type="entry name" value="Sigma70_r2"/>
    <property type="match status" value="1"/>
</dbReference>
<dbReference type="InterPro" id="IPR036388">
    <property type="entry name" value="WH-like_DNA-bd_sf"/>
</dbReference>
<dbReference type="Gene3D" id="1.10.10.10">
    <property type="entry name" value="Winged helix-like DNA-binding domain superfamily/Winged helix DNA-binding domain"/>
    <property type="match status" value="1"/>
</dbReference>
<comment type="caution">
    <text evidence="7">The sequence shown here is derived from an EMBL/GenBank/DDBJ whole genome shotgun (WGS) entry which is preliminary data.</text>
</comment>
<evidence type="ECO:0000259" key="6">
    <source>
        <dbReference type="Pfam" id="PF08281"/>
    </source>
</evidence>
<dbReference type="InterPro" id="IPR013249">
    <property type="entry name" value="RNA_pol_sigma70_r4_t2"/>
</dbReference>
<dbReference type="NCBIfam" id="TIGR02937">
    <property type="entry name" value="sigma70-ECF"/>
    <property type="match status" value="1"/>
</dbReference>
<keyword evidence="3" id="KW-0731">Sigma factor</keyword>
<gene>
    <name evidence="7" type="ORF">A1356_14405</name>
</gene>
<dbReference type="InterPro" id="IPR013325">
    <property type="entry name" value="RNA_pol_sigma_r2"/>
</dbReference>
<comment type="similarity">
    <text evidence="1">Belongs to the sigma-70 factor family. ECF subfamily.</text>
</comment>
<name>A0AA91DBR1_9GAMM</name>
<dbReference type="AlphaFoldDB" id="A0AA91DBR1"/>
<dbReference type="PANTHER" id="PTHR43133">
    <property type="entry name" value="RNA POLYMERASE ECF-TYPE SIGMA FACTO"/>
    <property type="match status" value="1"/>
</dbReference>
<accession>A0AA91DBR1</accession>
<evidence type="ECO:0000256" key="4">
    <source>
        <dbReference type="ARBA" id="ARBA00023163"/>
    </source>
</evidence>
<evidence type="ECO:0000313" key="7">
    <source>
        <dbReference type="EMBL" id="OAI24967.1"/>
    </source>
</evidence>
<dbReference type="SUPFAM" id="SSF88946">
    <property type="entry name" value="Sigma2 domain of RNA polymerase sigma factors"/>
    <property type="match status" value="1"/>
</dbReference>
<dbReference type="Proteomes" id="UP000077734">
    <property type="component" value="Unassembled WGS sequence"/>
</dbReference>
<evidence type="ECO:0000256" key="2">
    <source>
        <dbReference type="ARBA" id="ARBA00023015"/>
    </source>
</evidence>
<dbReference type="EMBL" id="LUUL01000084">
    <property type="protein sequence ID" value="OAI24967.1"/>
    <property type="molecule type" value="Genomic_DNA"/>
</dbReference>
<reference evidence="7 8" key="1">
    <citation type="submission" date="2016-03" db="EMBL/GenBank/DDBJ databases">
        <authorList>
            <person name="Heylen K."/>
            <person name="De Vos P."/>
            <person name="Vekeman B."/>
        </authorList>
    </citation>
    <scope>NUCLEOTIDE SEQUENCE [LARGE SCALE GENOMIC DNA]</scope>
    <source>
        <strain evidence="7 8">R-49807</strain>
    </source>
</reference>
<proteinExistence type="inferred from homology"/>
<dbReference type="GO" id="GO:0016987">
    <property type="term" value="F:sigma factor activity"/>
    <property type="evidence" value="ECO:0007669"/>
    <property type="project" value="UniProtKB-KW"/>
</dbReference>
<dbReference type="Gene3D" id="1.10.1740.10">
    <property type="match status" value="1"/>
</dbReference>